<evidence type="ECO:0000259" key="1">
    <source>
        <dbReference type="PROSITE" id="PS51186"/>
    </source>
</evidence>
<dbReference type="InterPro" id="IPR016181">
    <property type="entry name" value="Acyl_CoA_acyltransferase"/>
</dbReference>
<dbReference type="Proteomes" id="UP000187608">
    <property type="component" value="Unassembled WGS sequence"/>
</dbReference>
<keyword evidence="2" id="KW-0808">Transferase</keyword>
<sequence>MEFRKTRKDDLPEIMPMIHEAQQKFRAQGISQWVDGYPDAETISSDVDKGESYVLADEKEIVASTVISSRQEVTYRTIHEGEWLSDADYLVVHRLVVKEDRKNERLASLLLQKTEEIAEDLSIMSIKIDTHEENLPMQNLLKKNSYEYCGVIYLEDGSKRLAYEKKRKVEASV</sequence>
<dbReference type="GO" id="GO:0016747">
    <property type="term" value="F:acyltransferase activity, transferring groups other than amino-acyl groups"/>
    <property type="evidence" value="ECO:0007669"/>
    <property type="project" value="InterPro"/>
</dbReference>
<organism evidence="2 3">
    <name type="scientific">Salimicrobium flavidum</name>
    <dbReference type="NCBI Taxonomy" id="570947"/>
    <lineage>
        <taxon>Bacteria</taxon>
        <taxon>Bacillati</taxon>
        <taxon>Bacillota</taxon>
        <taxon>Bacilli</taxon>
        <taxon>Bacillales</taxon>
        <taxon>Bacillaceae</taxon>
        <taxon>Salimicrobium</taxon>
    </lineage>
</organism>
<dbReference type="InterPro" id="IPR000182">
    <property type="entry name" value="GNAT_dom"/>
</dbReference>
<proteinExistence type="predicted"/>
<keyword evidence="3" id="KW-1185">Reference proteome</keyword>
<accession>A0A1N7K6S2</accession>
<protein>
    <submittedName>
        <fullName evidence="2">Acetyltransferase (GNAT) family protein</fullName>
    </submittedName>
</protein>
<dbReference type="STRING" id="570947.SAMN05421687_10958"/>
<dbReference type="Pfam" id="PF00583">
    <property type="entry name" value="Acetyltransf_1"/>
    <property type="match status" value="1"/>
</dbReference>
<gene>
    <name evidence="2" type="ORF">SAMN05421687_10958</name>
</gene>
<evidence type="ECO:0000313" key="2">
    <source>
        <dbReference type="EMBL" id="SIS57256.1"/>
    </source>
</evidence>
<dbReference type="SUPFAM" id="SSF55729">
    <property type="entry name" value="Acyl-CoA N-acyltransferases (Nat)"/>
    <property type="match status" value="1"/>
</dbReference>
<dbReference type="OrthoDB" id="9796381at2"/>
<dbReference type="RefSeq" id="WP_076559965.1">
    <property type="nucleotide sequence ID" value="NZ_FTOC01000009.1"/>
</dbReference>
<dbReference type="EMBL" id="FTOC01000009">
    <property type="protein sequence ID" value="SIS57256.1"/>
    <property type="molecule type" value="Genomic_DNA"/>
</dbReference>
<dbReference type="Gene3D" id="3.40.630.30">
    <property type="match status" value="1"/>
</dbReference>
<dbReference type="AlphaFoldDB" id="A0A1N7K6S2"/>
<name>A0A1N7K6S2_9BACI</name>
<evidence type="ECO:0000313" key="3">
    <source>
        <dbReference type="Proteomes" id="UP000187608"/>
    </source>
</evidence>
<reference evidence="3" key="1">
    <citation type="submission" date="2017-01" db="EMBL/GenBank/DDBJ databases">
        <authorList>
            <person name="Varghese N."/>
            <person name="Submissions S."/>
        </authorList>
    </citation>
    <scope>NUCLEOTIDE SEQUENCE [LARGE SCALE GENOMIC DNA]</scope>
    <source>
        <strain evidence="3">DSM 23127</strain>
    </source>
</reference>
<feature type="domain" description="N-acetyltransferase" evidence="1">
    <location>
        <begin position="1"/>
        <end position="170"/>
    </location>
</feature>
<dbReference type="PROSITE" id="PS51186">
    <property type="entry name" value="GNAT"/>
    <property type="match status" value="1"/>
</dbReference>